<feature type="compositionally biased region" description="Polar residues" evidence="1">
    <location>
        <begin position="433"/>
        <end position="444"/>
    </location>
</feature>
<dbReference type="EMBL" id="BMAT01011802">
    <property type="protein sequence ID" value="GFR79440.1"/>
    <property type="molecule type" value="Genomic_DNA"/>
</dbReference>
<protein>
    <submittedName>
        <fullName evidence="2">Mitogen-activated protein kinase kinase kinase MLT-like</fullName>
    </submittedName>
</protein>
<evidence type="ECO:0000256" key="1">
    <source>
        <dbReference type="SAM" id="MobiDB-lite"/>
    </source>
</evidence>
<dbReference type="Proteomes" id="UP000762676">
    <property type="component" value="Unassembled WGS sequence"/>
</dbReference>
<accession>A0AAV4G341</accession>
<keyword evidence="2" id="KW-0418">Kinase</keyword>
<feature type="region of interest" description="Disordered" evidence="1">
    <location>
        <begin position="505"/>
        <end position="565"/>
    </location>
</feature>
<feature type="compositionally biased region" description="Low complexity" evidence="1">
    <location>
        <begin position="204"/>
        <end position="229"/>
    </location>
</feature>
<reference evidence="2 3" key="1">
    <citation type="journal article" date="2021" name="Elife">
        <title>Chloroplast acquisition without the gene transfer in kleptoplastic sea slugs, Plakobranchus ocellatus.</title>
        <authorList>
            <person name="Maeda T."/>
            <person name="Takahashi S."/>
            <person name="Yoshida T."/>
            <person name="Shimamura S."/>
            <person name="Takaki Y."/>
            <person name="Nagai Y."/>
            <person name="Toyoda A."/>
            <person name="Suzuki Y."/>
            <person name="Arimoto A."/>
            <person name="Ishii H."/>
            <person name="Satoh N."/>
            <person name="Nishiyama T."/>
            <person name="Hasebe M."/>
            <person name="Maruyama T."/>
            <person name="Minagawa J."/>
            <person name="Obokata J."/>
            <person name="Shigenobu S."/>
        </authorList>
    </citation>
    <scope>NUCLEOTIDE SEQUENCE [LARGE SCALE GENOMIC DNA]</scope>
</reference>
<feature type="compositionally biased region" description="Basic and acidic residues" evidence="1">
    <location>
        <begin position="404"/>
        <end position="421"/>
    </location>
</feature>
<feature type="compositionally biased region" description="Polar residues" evidence="1">
    <location>
        <begin position="328"/>
        <end position="340"/>
    </location>
</feature>
<feature type="compositionally biased region" description="Low complexity" evidence="1">
    <location>
        <begin position="341"/>
        <end position="355"/>
    </location>
</feature>
<proteinExistence type="predicted"/>
<sequence>MYLDMDVEGEEDRSVVTLVKDVSFTCKVPAYGTFRLTHPPYIMNTWCQGVVEEMTIECVITYEPTVFKPRSTRFLYQVDGDSPASNQKSVQLKLDRLPAQPTDSLCESAVSSVSLPVSPPPAAQAQVGPGLLHTPSYPSLPSAWTKTFFPVDLPQTRTQAKPPDLWASVVAGRKTSISKPIPGTNNVLFPDLVTAASSRSASIISRASSSRSTPSGSNSSNGPSKTKSSLVPNAKQDPDFRLDLSSLQIGNDKQTPQANENDSSASGNTSGRALKVAFKLGSGDSSVDESAGLQDTSHSYRLNSYADACRSPRTASSSTSQSLSTSSAHNARNQHNNRINSSQYVSSSKSSNFSHYSHRNEKSNGKWGGRGGERKRGGRGGSNYGQNHLEAIERPWTGRQISKAKSETNSHSQKDYPDNYRYRRAFSGGHTVSPGSSLDSTYHNWENGEEQSQDQSIRNDNYRKDNAKRGQLKGHGRTTYKNPYNEGHQQKHYERGHYMEQRGKDYNRPEQFRGHNYNGRDHYGEDQGKEHKSADKKWSLKKDSDQQNCHEKPDEKPEDEKDFSRVCEDHTSLTTMQQEGKTFISTEANDIEGFRKVKHGKGKHHHGL</sequence>
<evidence type="ECO:0000313" key="2">
    <source>
        <dbReference type="EMBL" id="GFR79440.1"/>
    </source>
</evidence>
<comment type="caution">
    <text evidence="2">The sequence shown here is derived from an EMBL/GenBank/DDBJ whole genome shotgun (WGS) entry which is preliminary data.</text>
</comment>
<name>A0AAV4G341_9GAST</name>
<dbReference type="GO" id="GO:0016301">
    <property type="term" value="F:kinase activity"/>
    <property type="evidence" value="ECO:0007669"/>
    <property type="project" value="UniProtKB-KW"/>
</dbReference>
<feature type="region of interest" description="Disordered" evidence="1">
    <location>
        <begin position="310"/>
        <end position="492"/>
    </location>
</feature>
<keyword evidence="2" id="KW-0808">Transferase</keyword>
<keyword evidence="3" id="KW-1185">Reference proteome</keyword>
<feature type="compositionally biased region" description="Low complexity" evidence="1">
    <location>
        <begin position="311"/>
        <end position="327"/>
    </location>
</feature>
<organism evidence="2 3">
    <name type="scientific">Elysia marginata</name>
    <dbReference type="NCBI Taxonomy" id="1093978"/>
    <lineage>
        <taxon>Eukaryota</taxon>
        <taxon>Metazoa</taxon>
        <taxon>Spiralia</taxon>
        <taxon>Lophotrochozoa</taxon>
        <taxon>Mollusca</taxon>
        <taxon>Gastropoda</taxon>
        <taxon>Heterobranchia</taxon>
        <taxon>Euthyneura</taxon>
        <taxon>Panpulmonata</taxon>
        <taxon>Sacoglossa</taxon>
        <taxon>Placobranchoidea</taxon>
        <taxon>Plakobranchidae</taxon>
        <taxon>Elysia</taxon>
    </lineage>
</organism>
<evidence type="ECO:0000313" key="3">
    <source>
        <dbReference type="Proteomes" id="UP000762676"/>
    </source>
</evidence>
<feature type="region of interest" description="Disordered" evidence="1">
    <location>
        <begin position="204"/>
        <end position="238"/>
    </location>
</feature>
<gene>
    <name evidence="2" type="ORF">ElyMa_005875000</name>
</gene>
<dbReference type="AlphaFoldDB" id="A0AAV4G341"/>